<name>A0A2T0MQG2_9ACTN</name>
<keyword evidence="4" id="KW-0378">Hydrolase</keyword>
<keyword evidence="5" id="KW-0862">Zinc</keyword>
<evidence type="ECO:0000259" key="6">
    <source>
        <dbReference type="Pfam" id="PF07687"/>
    </source>
</evidence>
<dbReference type="PROSITE" id="PS00758">
    <property type="entry name" value="ARGE_DAPE_CPG2_1"/>
    <property type="match status" value="1"/>
</dbReference>
<dbReference type="RefSeq" id="WP_106247098.1">
    <property type="nucleotide sequence ID" value="NZ_PVNG01000017.1"/>
</dbReference>
<feature type="domain" description="Peptidase M20 dimerisation" evidence="6">
    <location>
        <begin position="188"/>
        <end position="336"/>
    </location>
</feature>
<dbReference type="SUPFAM" id="SSF53187">
    <property type="entry name" value="Zn-dependent exopeptidases"/>
    <property type="match status" value="1"/>
</dbReference>
<evidence type="ECO:0000256" key="3">
    <source>
        <dbReference type="ARBA" id="ARBA00022723"/>
    </source>
</evidence>
<dbReference type="GO" id="GO:0046872">
    <property type="term" value="F:metal ion binding"/>
    <property type="evidence" value="ECO:0007669"/>
    <property type="project" value="UniProtKB-KW"/>
</dbReference>
<dbReference type="Gene3D" id="3.40.630.10">
    <property type="entry name" value="Zn peptidases"/>
    <property type="match status" value="1"/>
</dbReference>
<dbReference type="PANTHER" id="PTHR43808">
    <property type="entry name" value="ACETYLORNITHINE DEACETYLASE"/>
    <property type="match status" value="1"/>
</dbReference>
<dbReference type="GO" id="GO:0016787">
    <property type="term" value="F:hydrolase activity"/>
    <property type="evidence" value="ECO:0007669"/>
    <property type="project" value="UniProtKB-KW"/>
</dbReference>
<evidence type="ECO:0000256" key="5">
    <source>
        <dbReference type="ARBA" id="ARBA00022833"/>
    </source>
</evidence>
<evidence type="ECO:0000256" key="4">
    <source>
        <dbReference type="ARBA" id="ARBA00022801"/>
    </source>
</evidence>
<dbReference type="Proteomes" id="UP000238312">
    <property type="component" value="Unassembled WGS sequence"/>
</dbReference>
<dbReference type="SUPFAM" id="SSF55031">
    <property type="entry name" value="Bacterial exopeptidase dimerisation domain"/>
    <property type="match status" value="1"/>
</dbReference>
<evidence type="ECO:0000256" key="2">
    <source>
        <dbReference type="ARBA" id="ARBA00006247"/>
    </source>
</evidence>
<dbReference type="OrthoDB" id="7055905at2"/>
<comment type="caution">
    <text evidence="7">The sequence shown here is derived from an EMBL/GenBank/DDBJ whole genome shotgun (WGS) entry which is preliminary data.</text>
</comment>
<sequence>MNAVPADPVLLLQRLIRFRSVNPPGEEGPCVAYVADLLRDAGIDVRLLARDQDRPNLVARIPGRGLAPPLLLHAHADVVPVEGQDWTVPPFEGRLSDGHVWGRGAIDMKGGLAMMLSALTRLRADGEDPAGDVLVAVSPDEETGSEMGARYLVDHHAELFDGVRYAIGEDGGAIFGAGGRRWHPVVVAEKRACWMRATLRGRGGHASRQGWSGTAMAALTRMLGALQTGRLPAHVTPAFERMAAELAAFSDGPLAGRMKALIHDPAAEVPYDLLPEADAVYLDSVIRNTANATIVRTSDKINMLPTEITVDIDGRILPGEWSADDYLAELRTLIGPEPEIEVLLEGRRSAQPVFGTFYDSLVSVLREKDPDGVPLPMMTPASTDARLFAGLGIACYGWLPLLTSPGSRYQDTMHAADERVPVEAVRFGADCVHRLLSTYR</sequence>
<evidence type="ECO:0000313" key="7">
    <source>
        <dbReference type="EMBL" id="PRX60368.1"/>
    </source>
</evidence>
<organism evidence="7 8">
    <name type="scientific">Nonomuraea fuscirosea</name>
    <dbReference type="NCBI Taxonomy" id="1291556"/>
    <lineage>
        <taxon>Bacteria</taxon>
        <taxon>Bacillati</taxon>
        <taxon>Actinomycetota</taxon>
        <taxon>Actinomycetes</taxon>
        <taxon>Streptosporangiales</taxon>
        <taxon>Streptosporangiaceae</taxon>
        <taxon>Nonomuraea</taxon>
    </lineage>
</organism>
<accession>A0A2T0MQG2</accession>
<evidence type="ECO:0000256" key="1">
    <source>
        <dbReference type="ARBA" id="ARBA00001947"/>
    </source>
</evidence>
<dbReference type="AlphaFoldDB" id="A0A2T0MQG2"/>
<dbReference type="Pfam" id="PF01546">
    <property type="entry name" value="Peptidase_M20"/>
    <property type="match status" value="1"/>
</dbReference>
<gene>
    <name evidence="7" type="ORF">B0I32_117135</name>
</gene>
<dbReference type="PROSITE" id="PS00759">
    <property type="entry name" value="ARGE_DAPE_CPG2_2"/>
    <property type="match status" value="1"/>
</dbReference>
<dbReference type="InterPro" id="IPR001261">
    <property type="entry name" value="ArgE/DapE_CS"/>
</dbReference>
<dbReference type="InterPro" id="IPR036264">
    <property type="entry name" value="Bact_exopeptidase_dim_dom"/>
</dbReference>
<keyword evidence="3" id="KW-0479">Metal-binding</keyword>
<dbReference type="EMBL" id="PVNG01000017">
    <property type="protein sequence ID" value="PRX60368.1"/>
    <property type="molecule type" value="Genomic_DNA"/>
</dbReference>
<comment type="similarity">
    <text evidence="2">Belongs to the peptidase M20A family.</text>
</comment>
<comment type="cofactor">
    <cofactor evidence="1">
        <name>Zn(2+)</name>
        <dbReference type="ChEBI" id="CHEBI:29105"/>
    </cofactor>
</comment>
<reference evidence="7 8" key="1">
    <citation type="submission" date="2018-03" db="EMBL/GenBank/DDBJ databases">
        <title>Genomic Encyclopedia of Type Strains, Phase III (KMG-III): the genomes of soil and plant-associated and newly described type strains.</title>
        <authorList>
            <person name="Whitman W."/>
        </authorList>
    </citation>
    <scope>NUCLEOTIDE SEQUENCE [LARGE SCALE GENOMIC DNA]</scope>
    <source>
        <strain evidence="7 8">CGMCC 4.7104</strain>
    </source>
</reference>
<dbReference type="InterPro" id="IPR002933">
    <property type="entry name" value="Peptidase_M20"/>
</dbReference>
<protein>
    <submittedName>
        <fullName evidence="7">Acetylornithine deacetylase/succinyl-diaminopimelate desuccinylase-like protein</fullName>
    </submittedName>
</protein>
<dbReference type="InterPro" id="IPR011650">
    <property type="entry name" value="Peptidase_M20_dimer"/>
</dbReference>
<dbReference type="Gene3D" id="3.30.70.360">
    <property type="match status" value="1"/>
</dbReference>
<dbReference type="Gene3D" id="1.10.150.900">
    <property type="match status" value="1"/>
</dbReference>
<proteinExistence type="inferred from homology"/>
<dbReference type="PANTHER" id="PTHR43808:SF8">
    <property type="entry name" value="PEPTIDASE M20 DIMERISATION DOMAIN-CONTAINING PROTEIN"/>
    <property type="match status" value="1"/>
</dbReference>
<dbReference type="Pfam" id="PF07687">
    <property type="entry name" value="M20_dimer"/>
    <property type="match status" value="1"/>
</dbReference>
<keyword evidence="8" id="KW-1185">Reference proteome</keyword>
<evidence type="ECO:0000313" key="8">
    <source>
        <dbReference type="Proteomes" id="UP000238312"/>
    </source>
</evidence>
<dbReference type="InterPro" id="IPR050072">
    <property type="entry name" value="Peptidase_M20A"/>
</dbReference>